<comment type="caution">
    <text evidence="2">The sequence shown here is derived from an EMBL/GenBank/DDBJ whole genome shotgun (WGS) entry which is preliminary data.</text>
</comment>
<dbReference type="AlphaFoldDB" id="A0A2A9FCP0"/>
<dbReference type="RefSeq" id="WP_141544462.1">
    <property type="nucleotide sequence ID" value="NZ_JBIAKZ010000002.1"/>
</dbReference>
<name>A0A2A9FCP0_9PSEU</name>
<reference evidence="2 3" key="1">
    <citation type="submission" date="2017-10" db="EMBL/GenBank/DDBJ databases">
        <title>Sequencing the genomes of 1000 actinobacteria strains.</title>
        <authorList>
            <person name="Klenk H.-P."/>
        </authorList>
    </citation>
    <scope>NUCLEOTIDE SEQUENCE [LARGE SCALE GENOMIC DNA]</scope>
    <source>
        <strain evidence="2 3">DSM 46092</strain>
    </source>
</reference>
<evidence type="ECO:0000313" key="3">
    <source>
        <dbReference type="Proteomes" id="UP000243542"/>
    </source>
</evidence>
<dbReference type="EMBL" id="PDJK01000002">
    <property type="protein sequence ID" value="PFG48260.1"/>
    <property type="molecule type" value="Genomic_DNA"/>
</dbReference>
<evidence type="ECO:0000313" key="2">
    <source>
        <dbReference type="EMBL" id="PFG48260.1"/>
    </source>
</evidence>
<keyword evidence="3" id="KW-1185">Reference proteome</keyword>
<organism evidence="2 3">
    <name type="scientific">Amycolatopsis sulphurea</name>
    <dbReference type="NCBI Taxonomy" id="76022"/>
    <lineage>
        <taxon>Bacteria</taxon>
        <taxon>Bacillati</taxon>
        <taxon>Actinomycetota</taxon>
        <taxon>Actinomycetes</taxon>
        <taxon>Pseudonocardiales</taxon>
        <taxon>Pseudonocardiaceae</taxon>
        <taxon>Amycolatopsis</taxon>
    </lineage>
</organism>
<proteinExistence type="predicted"/>
<protein>
    <submittedName>
        <fullName evidence="2">Uncharacterized protein</fullName>
    </submittedName>
</protein>
<gene>
    <name evidence="2" type="ORF">ATK36_3339</name>
</gene>
<accession>A0A2A9FCP0</accession>
<dbReference type="Proteomes" id="UP000243542">
    <property type="component" value="Unassembled WGS sequence"/>
</dbReference>
<sequence>MAINLPEIDVNDLALNPGKYIDMFRAREQEMRKEAYKYAKLRKHAEVLRDKQDEMTLWLTAGIPDPPERGSKPGQSRDEDGQDEDQVPRRIRVLQLLSGEPSRGWKVRTIADALGITNYKSLRVSLDEFALKDGILRKNDQAEYFFNPRAQEYLTKMSN</sequence>
<feature type="compositionally biased region" description="Basic and acidic residues" evidence="1">
    <location>
        <begin position="66"/>
        <end position="79"/>
    </location>
</feature>
<feature type="region of interest" description="Disordered" evidence="1">
    <location>
        <begin position="59"/>
        <end position="90"/>
    </location>
</feature>
<evidence type="ECO:0000256" key="1">
    <source>
        <dbReference type="SAM" id="MobiDB-lite"/>
    </source>
</evidence>